<dbReference type="AlphaFoldDB" id="A0A368XYN2"/>
<dbReference type="OrthoDB" id="2941797at2"/>
<gene>
    <name evidence="1" type="ORF">DFR57_104109</name>
</gene>
<keyword evidence="1" id="KW-0675">Receptor</keyword>
<dbReference type="Proteomes" id="UP000252585">
    <property type="component" value="Unassembled WGS sequence"/>
</dbReference>
<reference evidence="1 2" key="1">
    <citation type="submission" date="2018-07" db="EMBL/GenBank/DDBJ databases">
        <title>Genomic Encyclopedia of Type Strains, Phase IV (KMG-IV): sequencing the most valuable type-strain genomes for metagenomic binning, comparative biology and taxonomic classification.</title>
        <authorList>
            <person name="Goeker M."/>
        </authorList>
    </citation>
    <scope>NUCLEOTIDE SEQUENCE [LARGE SCALE GENOMIC DNA]</scope>
    <source>
        <strain evidence="1 2">DSM 27696</strain>
    </source>
</reference>
<keyword evidence="2" id="KW-1185">Reference proteome</keyword>
<comment type="caution">
    <text evidence="1">The sequence shown here is derived from an EMBL/GenBank/DDBJ whole genome shotgun (WGS) entry which is preliminary data.</text>
</comment>
<sequence>MWVVIVVCIMIVVAVLGLSIMTLNKGYAYKQTVDPLPEEEHEDTYNREEQKES</sequence>
<evidence type="ECO:0000313" key="1">
    <source>
        <dbReference type="EMBL" id="RCW73111.1"/>
    </source>
</evidence>
<protein>
    <submittedName>
        <fullName evidence="1">Tumor necrosis factor receptor superfamily member 19</fullName>
    </submittedName>
</protein>
<dbReference type="RefSeq" id="WP_114352216.1">
    <property type="nucleotide sequence ID" value="NZ_QPJJ01000004.1"/>
</dbReference>
<proteinExistence type="predicted"/>
<name>A0A368XYN2_9BACI</name>
<organism evidence="1 2">
    <name type="scientific">Saliterribacillus persicus</name>
    <dbReference type="NCBI Taxonomy" id="930114"/>
    <lineage>
        <taxon>Bacteria</taxon>
        <taxon>Bacillati</taxon>
        <taxon>Bacillota</taxon>
        <taxon>Bacilli</taxon>
        <taxon>Bacillales</taxon>
        <taxon>Bacillaceae</taxon>
        <taxon>Saliterribacillus</taxon>
    </lineage>
</organism>
<dbReference type="InterPro" id="IPR047753">
    <property type="entry name" value="YtzI-like"/>
</dbReference>
<accession>A0A368XYN2</accession>
<evidence type="ECO:0000313" key="2">
    <source>
        <dbReference type="Proteomes" id="UP000252585"/>
    </source>
</evidence>
<dbReference type="NCBIfam" id="NF033232">
    <property type="entry name" value="small_YtzI"/>
    <property type="match status" value="1"/>
</dbReference>
<dbReference type="EMBL" id="QPJJ01000004">
    <property type="protein sequence ID" value="RCW73111.1"/>
    <property type="molecule type" value="Genomic_DNA"/>
</dbReference>